<dbReference type="InterPro" id="IPR050300">
    <property type="entry name" value="GDXG_lipolytic_enzyme"/>
</dbReference>
<dbReference type="EMBL" id="LUFC02000200">
    <property type="protein sequence ID" value="KAF4500340.1"/>
    <property type="molecule type" value="Genomic_DNA"/>
</dbReference>
<feature type="domain" description="Alpha/beta hydrolase fold-3" evidence="2">
    <location>
        <begin position="168"/>
        <end position="343"/>
    </location>
</feature>
<dbReference type="Proteomes" id="UP000737391">
    <property type="component" value="Unassembled WGS sequence"/>
</dbReference>
<comment type="caution">
    <text evidence="3">The sequence shown here is derived from an EMBL/GenBank/DDBJ whole genome shotgun (WGS) entry which is preliminary data.</text>
</comment>
<gene>
    <name evidence="3" type="ORF">FAGAP_3490</name>
</gene>
<sequence length="370" mass="40957">MIHSTLVLHSVVQGHCYGSDESFTVNERAFGPVETGGSSSTVTMGYMKTTYDYFDLNAPFTPLPKYGHLSKKTPEYKQVETSIRKTYEVLFSLPDFLSIRAVAGGADAVMPPWGPDRYRNVVTELIDIPTRDGTMIELKVYKSPNVKDNAVLMYRMHGGVDGVDNVYAATNTGIIVASVDYRTAPEHPFPTPINDCYDGLIWCKKNADRLGVDPENIIISGGSAGGQLVSPPFHFTYGQQSENLAGSFARSRLRQRRYVQNHNDAVLSTINMETVLDAHVLKAKPDYRHSPLLSGSFKGLPPTLIQCGGTDVLRDDSLAYADALKKDGIDVEIHCYAGLPHWFPVILPQASQSVQFYERYNNFLARHAGK</sequence>
<proteinExistence type="predicted"/>
<evidence type="ECO:0000259" key="2">
    <source>
        <dbReference type="Pfam" id="PF07859"/>
    </source>
</evidence>
<reference evidence="3" key="1">
    <citation type="submission" date="2020-01" db="EMBL/GenBank/DDBJ databases">
        <title>Identification and distribution of gene clusters putatively required for synthesis of sphingolipid metabolism inhibitors in phylogenetically diverse species of the filamentous fungus Fusarium.</title>
        <authorList>
            <person name="Kim H.-S."/>
            <person name="Busman M."/>
            <person name="Brown D.W."/>
            <person name="Divon H."/>
            <person name="Uhlig S."/>
            <person name="Proctor R.H."/>
        </authorList>
    </citation>
    <scope>NUCLEOTIDE SEQUENCE</scope>
    <source>
        <strain evidence="3">NRRL 31653</strain>
    </source>
</reference>
<keyword evidence="1 3" id="KW-0378">Hydrolase</keyword>
<name>A0A9P5BDQ3_9HYPO</name>
<evidence type="ECO:0000256" key="1">
    <source>
        <dbReference type="ARBA" id="ARBA00022801"/>
    </source>
</evidence>
<evidence type="ECO:0000313" key="3">
    <source>
        <dbReference type="EMBL" id="KAF4500340.1"/>
    </source>
</evidence>
<keyword evidence="4" id="KW-1185">Reference proteome</keyword>
<dbReference type="OrthoDB" id="408631at2759"/>
<organism evidence="3 4">
    <name type="scientific">Fusarium agapanthi</name>
    <dbReference type="NCBI Taxonomy" id="1803897"/>
    <lineage>
        <taxon>Eukaryota</taxon>
        <taxon>Fungi</taxon>
        <taxon>Dikarya</taxon>
        <taxon>Ascomycota</taxon>
        <taxon>Pezizomycotina</taxon>
        <taxon>Sordariomycetes</taxon>
        <taxon>Hypocreomycetidae</taxon>
        <taxon>Hypocreales</taxon>
        <taxon>Nectriaceae</taxon>
        <taxon>Fusarium</taxon>
        <taxon>Fusarium fujikuroi species complex</taxon>
    </lineage>
</organism>
<dbReference type="Gene3D" id="3.40.50.1820">
    <property type="entry name" value="alpha/beta hydrolase"/>
    <property type="match status" value="1"/>
</dbReference>
<dbReference type="InterPro" id="IPR029058">
    <property type="entry name" value="AB_hydrolase_fold"/>
</dbReference>
<evidence type="ECO:0000313" key="4">
    <source>
        <dbReference type="Proteomes" id="UP000737391"/>
    </source>
</evidence>
<dbReference type="AlphaFoldDB" id="A0A9P5BDQ3"/>
<dbReference type="PANTHER" id="PTHR48081:SF8">
    <property type="entry name" value="ALPHA_BETA HYDROLASE FOLD-3 DOMAIN-CONTAINING PROTEIN-RELATED"/>
    <property type="match status" value="1"/>
</dbReference>
<dbReference type="InterPro" id="IPR013094">
    <property type="entry name" value="AB_hydrolase_3"/>
</dbReference>
<dbReference type="PANTHER" id="PTHR48081">
    <property type="entry name" value="AB HYDROLASE SUPERFAMILY PROTEIN C4A8.06C"/>
    <property type="match status" value="1"/>
</dbReference>
<dbReference type="SUPFAM" id="SSF53474">
    <property type="entry name" value="alpha/beta-Hydrolases"/>
    <property type="match status" value="1"/>
</dbReference>
<accession>A0A9P5BDQ3</accession>
<dbReference type="GO" id="GO:0016787">
    <property type="term" value="F:hydrolase activity"/>
    <property type="evidence" value="ECO:0007669"/>
    <property type="project" value="UniProtKB-KW"/>
</dbReference>
<dbReference type="Pfam" id="PF07859">
    <property type="entry name" value="Abhydrolase_3"/>
    <property type="match status" value="1"/>
</dbReference>
<protein>
    <submittedName>
        <fullName evidence="3">AB hydrolase superfamily</fullName>
    </submittedName>
</protein>